<accession>A0ACC0BYS7</accession>
<dbReference type="Proteomes" id="UP001060085">
    <property type="component" value="Linkage Group LG02"/>
</dbReference>
<comment type="caution">
    <text evidence="1">The sequence shown here is derived from an EMBL/GenBank/DDBJ whole genome shotgun (WGS) entry which is preliminary data.</text>
</comment>
<reference evidence="2" key="1">
    <citation type="journal article" date="2023" name="Nat. Plants">
        <title>Single-cell RNA sequencing provides a high-resolution roadmap for understanding the multicellular compartmentation of specialized metabolism.</title>
        <authorList>
            <person name="Sun S."/>
            <person name="Shen X."/>
            <person name="Li Y."/>
            <person name="Li Y."/>
            <person name="Wang S."/>
            <person name="Li R."/>
            <person name="Zhang H."/>
            <person name="Shen G."/>
            <person name="Guo B."/>
            <person name="Wei J."/>
            <person name="Xu J."/>
            <person name="St-Pierre B."/>
            <person name="Chen S."/>
            <person name="Sun C."/>
        </authorList>
    </citation>
    <scope>NUCLEOTIDE SEQUENCE [LARGE SCALE GENOMIC DNA]</scope>
</reference>
<evidence type="ECO:0000313" key="1">
    <source>
        <dbReference type="EMBL" id="KAI5677781.1"/>
    </source>
</evidence>
<protein>
    <submittedName>
        <fullName evidence="1">Uncharacterized protein</fullName>
    </submittedName>
</protein>
<dbReference type="EMBL" id="CM044702">
    <property type="protein sequence ID" value="KAI5677781.1"/>
    <property type="molecule type" value="Genomic_DNA"/>
</dbReference>
<sequence length="104" mass="11458">MKNGLIVELNNEGSNQVEEISSNKGNINNEDCGKKPRVGVEISDCSIVGDLGLRKSINSDPYEIRDELRRRLSTTLASISSALIELFYPVSATAYGTRYSSLKF</sequence>
<proteinExistence type="predicted"/>
<evidence type="ECO:0000313" key="2">
    <source>
        <dbReference type="Proteomes" id="UP001060085"/>
    </source>
</evidence>
<keyword evidence="2" id="KW-1185">Reference proteome</keyword>
<gene>
    <name evidence="1" type="ORF">M9H77_08731</name>
</gene>
<organism evidence="1 2">
    <name type="scientific">Catharanthus roseus</name>
    <name type="common">Madagascar periwinkle</name>
    <name type="synonym">Vinca rosea</name>
    <dbReference type="NCBI Taxonomy" id="4058"/>
    <lineage>
        <taxon>Eukaryota</taxon>
        <taxon>Viridiplantae</taxon>
        <taxon>Streptophyta</taxon>
        <taxon>Embryophyta</taxon>
        <taxon>Tracheophyta</taxon>
        <taxon>Spermatophyta</taxon>
        <taxon>Magnoliopsida</taxon>
        <taxon>eudicotyledons</taxon>
        <taxon>Gunneridae</taxon>
        <taxon>Pentapetalae</taxon>
        <taxon>asterids</taxon>
        <taxon>lamiids</taxon>
        <taxon>Gentianales</taxon>
        <taxon>Apocynaceae</taxon>
        <taxon>Rauvolfioideae</taxon>
        <taxon>Vinceae</taxon>
        <taxon>Catharanthinae</taxon>
        <taxon>Catharanthus</taxon>
    </lineage>
</organism>
<name>A0ACC0BYS7_CATRO</name>